<dbReference type="SMART" id="SM00028">
    <property type="entry name" value="TPR"/>
    <property type="match status" value="3"/>
</dbReference>
<evidence type="ECO:0000313" key="3">
    <source>
        <dbReference type="Proteomes" id="UP001466331"/>
    </source>
</evidence>
<feature type="repeat" description="TPR" evidence="1">
    <location>
        <begin position="111"/>
        <end position="144"/>
    </location>
</feature>
<dbReference type="Pfam" id="PF14559">
    <property type="entry name" value="TPR_19"/>
    <property type="match status" value="1"/>
</dbReference>
<dbReference type="Gene3D" id="1.25.40.10">
    <property type="entry name" value="Tetratricopeptide repeat domain"/>
    <property type="match status" value="2"/>
</dbReference>
<dbReference type="InterPro" id="IPR019734">
    <property type="entry name" value="TPR_rpt"/>
</dbReference>
<keyword evidence="3" id="KW-1185">Reference proteome</keyword>
<dbReference type="InterPro" id="IPR011990">
    <property type="entry name" value="TPR-like_helical_dom_sf"/>
</dbReference>
<accession>A0ABU9U9E4</accession>
<protein>
    <submittedName>
        <fullName evidence="2">Tetratricopeptide repeat protein</fullName>
    </submittedName>
</protein>
<proteinExistence type="predicted"/>
<organism evidence="2 3">
    <name type="scientific">Rarispira pelagica</name>
    <dbReference type="NCBI Taxonomy" id="3141764"/>
    <lineage>
        <taxon>Bacteria</taxon>
        <taxon>Pseudomonadati</taxon>
        <taxon>Spirochaetota</taxon>
        <taxon>Spirochaetia</taxon>
        <taxon>Winmispirales</taxon>
        <taxon>Winmispiraceae</taxon>
        <taxon>Rarispira</taxon>
    </lineage>
</organism>
<evidence type="ECO:0000256" key="1">
    <source>
        <dbReference type="PROSITE-ProRule" id="PRU00339"/>
    </source>
</evidence>
<gene>
    <name evidence="2" type="ORF">WKV44_01915</name>
</gene>
<evidence type="ECO:0000313" key="2">
    <source>
        <dbReference type="EMBL" id="MEM5947291.1"/>
    </source>
</evidence>
<dbReference type="RefSeq" id="WP_420068740.1">
    <property type="nucleotide sequence ID" value="NZ_JBCHKQ010000001.1"/>
</dbReference>
<sequence>MSQVKINQIEINNRAAQFIEDKQYVEAIRLLENNIGLTSSNTALLYNLAIAYEGVGDYSQAMDFLKKALDSEKEKKAEILGEMAYCLFKQENYDEAMDMCESALSVDAACSRVWNLKGVLLFLGKSYEQAYECFEKSVEIDSSCADAWFNLADTCELLGKKEREKQARAMYDKLIKGE</sequence>
<dbReference type="Proteomes" id="UP001466331">
    <property type="component" value="Unassembled WGS sequence"/>
</dbReference>
<comment type="caution">
    <text evidence="2">The sequence shown here is derived from an EMBL/GenBank/DDBJ whole genome shotgun (WGS) entry which is preliminary data.</text>
</comment>
<reference evidence="2 3" key="1">
    <citation type="submission" date="2024-03" db="EMBL/GenBank/DDBJ databases">
        <title>Ignisphaera cupida sp. nov., a hyperthermophilic hydrolytic archaeon from a hot spring of Kamchatka, and proposal of Ignisphaeraceae fam. nov.</title>
        <authorList>
            <person name="Podosokorskaya O.A."/>
            <person name="Elcheninov A.G."/>
            <person name="Maltseva A.I."/>
            <person name="Zayulina K.S."/>
            <person name="Novikov A."/>
            <person name="Merkel A.Y."/>
        </authorList>
    </citation>
    <scope>NUCLEOTIDE SEQUENCE [LARGE SCALE GENOMIC DNA]</scope>
    <source>
        <strain evidence="2 3">38H-sp</strain>
    </source>
</reference>
<dbReference type="PROSITE" id="PS50005">
    <property type="entry name" value="TPR"/>
    <property type="match status" value="2"/>
</dbReference>
<feature type="repeat" description="TPR" evidence="1">
    <location>
        <begin position="42"/>
        <end position="75"/>
    </location>
</feature>
<name>A0ABU9U9E4_9SPIR</name>
<keyword evidence="1" id="KW-0802">TPR repeat</keyword>
<dbReference type="PANTHER" id="PTHR12558">
    <property type="entry name" value="CELL DIVISION CYCLE 16,23,27"/>
    <property type="match status" value="1"/>
</dbReference>
<dbReference type="PANTHER" id="PTHR12558:SF13">
    <property type="entry name" value="CELL DIVISION CYCLE PROTEIN 27 HOMOLOG"/>
    <property type="match status" value="1"/>
</dbReference>
<dbReference type="SUPFAM" id="SSF48452">
    <property type="entry name" value="TPR-like"/>
    <property type="match status" value="1"/>
</dbReference>
<dbReference type="EMBL" id="JBCHKQ010000001">
    <property type="protein sequence ID" value="MEM5947291.1"/>
    <property type="molecule type" value="Genomic_DNA"/>
</dbReference>